<dbReference type="GO" id="GO:0016020">
    <property type="term" value="C:membrane"/>
    <property type="evidence" value="ECO:0007669"/>
    <property type="project" value="UniProtKB-SubCell"/>
</dbReference>
<dbReference type="Pfam" id="PF00690">
    <property type="entry name" value="Cation_ATPase_N"/>
    <property type="match status" value="1"/>
</dbReference>
<dbReference type="PRINTS" id="PR00119">
    <property type="entry name" value="CATATPASE"/>
</dbReference>
<dbReference type="NCBIfam" id="TIGR01494">
    <property type="entry name" value="ATPase_P-type"/>
    <property type="match status" value="2"/>
</dbReference>
<dbReference type="GO" id="GO:0015203">
    <property type="term" value="F:polyamine transmembrane transporter activity"/>
    <property type="evidence" value="ECO:0007669"/>
    <property type="project" value="TreeGrafter"/>
</dbReference>
<keyword evidence="4 13" id="KW-0812">Transmembrane</keyword>
<dbReference type="PANTHER" id="PTHR45630:SF8">
    <property type="entry name" value="CATION-TRANSPORTING ATPASE"/>
    <property type="match status" value="1"/>
</dbReference>
<feature type="transmembrane region" description="Helical" evidence="13">
    <location>
        <begin position="226"/>
        <end position="246"/>
    </location>
</feature>
<evidence type="ECO:0000259" key="15">
    <source>
        <dbReference type="Pfam" id="PF00690"/>
    </source>
</evidence>
<dbReference type="InterPro" id="IPR044492">
    <property type="entry name" value="P_typ_ATPase_HD_dom"/>
</dbReference>
<dbReference type="Gene3D" id="2.70.150.10">
    <property type="entry name" value="Calcium-transporting ATPase, cytoplasmic transduction domain A"/>
    <property type="match status" value="1"/>
</dbReference>
<dbReference type="InterPro" id="IPR008250">
    <property type="entry name" value="ATPase_P-typ_transduc_dom_A_sf"/>
</dbReference>
<dbReference type="Gene3D" id="3.40.1110.10">
    <property type="entry name" value="Calcium-transporting ATPase, cytoplasmic domain N"/>
    <property type="match status" value="1"/>
</dbReference>
<dbReference type="AlphaFoldDB" id="E4XM39"/>
<feature type="transmembrane region" description="Helical" evidence="13">
    <location>
        <begin position="875"/>
        <end position="893"/>
    </location>
</feature>
<dbReference type="InterPro" id="IPR023214">
    <property type="entry name" value="HAD_sf"/>
</dbReference>
<dbReference type="InterPro" id="IPR006544">
    <property type="entry name" value="P-type_TPase_V"/>
</dbReference>
<dbReference type="SUPFAM" id="SSF81660">
    <property type="entry name" value="Metal cation-transporting ATPase, ATP-binding domain N"/>
    <property type="match status" value="1"/>
</dbReference>
<dbReference type="GO" id="GO:0019829">
    <property type="term" value="F:ATPase-coupled monoatomic cation transmembrane transporter activity"/>
    <property type="evidence" value="ECO:0007669"/>
    <property type="project" value="TreeGrafter"/>
</dbReference>
<dbReference type="OrthoDB" id="48943at2759"/>
<feature type="domain" description="P-type ATPase A" evidence="14">
    <location>
        <begin position="112"/>
        <end position="212"/>
    </location>
</feature>
<dbReference type="FunFam" id="1.20.1110.10:FF:000023">
    <property type="entry name" value="Cation-transporting ATPase"/>
    <property type="match status" value="1"/>
</dbReference>
<dbReference type="InterPro" id="IPR036412">
    <property type="entry name" value="HAD-like_sf"/>
</dbReference>
<comment type="catalytic activity">
    <reaction evidence="12">
        <text>ATP + H2O = ADP + phosphate + H(+)</text>
        <dbReference type="Rhea" id="RHEA:13065"/>
        <dbReference type="ChEBI" id="CHEBI:15377"/>
        <dbReference type="ChEBI" id="CHEBI:15378"/>
        <dbReference type="ChEBI" id="CHEBI:30616"/>
        <dbReference type="ChEBI" id="CHEBI:43474"/>
        <dbReference type="ChEBI" id="CHEBI:456216"/>
    </reaction>
</comment>
<dbReference type="InterPro" id="IPR059000">
    <property type="entry name" value="ATPase_P-type_domA"/>
</dbReference>
<feature type="transmembrane region" description="Helical" evidence="13">
    <location>
        <begin position="640"/>
        <end position="659"/>
    </location>
</feature>
<name>E4XM39_OIKDI</name>
<dbReference type="GO" id="GO:0016887">
    <property type="term" value="F:ATP hydrolysis activity"/>
    <property type="evidence" value="ECO:0007669"/>
    <property type="project" value="InterPro"/>
</dbReference>
<dbReference type="InterPro" id="IPR004014">
    <property type="entry name" value="ATPase_P-typ_cation-transptr_N"/>
</dbReference>
<evidence type="ECO:0000256" key="5">
    <source>
        <dbReference type="ARBA" id="ARBA00022723"/>
    </source>
</evidence>
<comment type="subcellular location">
    <subcellularLocation>
        <location evidence="1">Membrane</location>
        <topology evidence="1">Multi-pass membrane protein</topology>
    </subcellularLocation>
</comment>
<dbReference type="GO" id="GO:0006874">
    <property type="term" value="P:intracellular calcium ion homeostasis"/>
    <property type="evidence" value="ECO:0007669"/>
    <property type="project" value="TreeGrafter"/>
</dbReference>
<reference evidence="16" key="1">
    <citation type="journal article" date="2010" name="Science">
        <title>Plasticity of animal genome architecture unmasked by rapid evolution of a pelagic tunicate.</title>
        <authorList>
            <person name="Denoeud F."/>
            <person name="Henriet S."/>
            <person name="Mungpakdee S."/>
            <person name="Aury J.M."/>
            <person name="Da Silva C."/>
            <person name="Brinkmann H."/>
            <person name="Mikhaleva J."/>
            <person name="Olsen L.C."/>
            <person name="Jubin C."/>
            <person name="Canestro C."/>
            <person name="Bouquet J.M."/>
            <person name="Danks G."/>
            <person name="Poulain J."/>
            <person name="Campsteijn C."/>
            <person name="Adamski M."/>
            <person name="Cross I."/>
            <person name="Yadetie F."/>
            <person name="Muffato M."/>
            <person name="Louis A."/>
            <person name="Butcher S."/>
            <person name="Tsagkogeorga G."/>
            <person name="Konrad A."/>
            <person name="Singh S."/>
            <person name="Jensen M.F."/>
            <person name="Cong E.H."/>
            <person name="Eikeseth-Otteraa H."/>
            <person name="Noel B."/>
            <person name="Anthouard V."/>
            <person name="Porcel B.M."/>
            <person name="Kachouri-Lafond R."/>
            <person name="Nishino A."/>
            <person name="Ugolini M."/>
            <person name="Chourrout P."/>
            <person name="Nishida H."/>
            <person name="Aasland R."/>
            <person name="Huzurbazar S."/>
            <person name="Westhof E."/>
            <person name="Delsuc F."/>
            <person name="Lehrach H."/>
            <person name="Reinhardt R."/>
            <person name="Weissenbach J."/>
            <person name="Roy S.W."/>
            <person name="Artiguenave F."/>
            <person name="Postlethwait J.H."/>
            <person name="Manak J.R."/>
            <person name="Thompson E.M."/>
            <person name="Jaillon O."/>
            <person name="Du Pasquier L."/>
            <person name="Boudinot P."/>
            <person name="Liberles D.A."/>
            <person name="Volff J.N."/>
            <person name="Philippe H."/>
            <person name="Lenhard B."/>
            <person name="Roest Crollius H."/>
            <person name="Wincker P."/>
            <person name="Chourrout D."/>
        </authorList>
    </citation>
    <scope>NUCLEOTIDE SEQUENCE [LARGE SCALE GENOMIC DNA]</scope>
</reference>
<keyword evidence="6" id="KW-0547">Nucleotide-binding</keyword>
<dbReference type="GO" id="GO:0005524">
    <property type="term" value="F:ATP binding"/>
    <property type="evidence" value="ECO:0007669"/>
    <property type="project" value="UniProtKB-KW"/>
</dbReference>
<keyword evidence="7" id="KW-0067">ATP-binding</keyword>
<feature type="domain" description="Cation-transporting P-type ATPase N-terminal" evidence="15">
    <location>
        <begin position="40"/>
        <end position="86"/>
    </location>
</feature>
<evidence type="ECO:0000256" key="2">
    <source>
        <dbReference type="ARBA" id="ARBA00006000"/>
    </source>
</evidence>
<organism evidence="16">
    <name type="scientific">Oikopleura dioica</name>
    <name type="common">Tunicate</name>
    <dbReference type="NCBI Taxonomy" id="34765"/>
    <lineage>
        <taxon>Eukaryota</taxon>
        <taxon>Metazoa</taxon>
        <taxon>Chordata</taxon>
        <taxon>Tunicata</taxon>
        <taxon>Appendicularia</taxon>
        <taxon>Copelata</taxon>
        <taxon>Oikopleuridae</taxon>
        <taxon>Oikopleura</taxon>
    </lineage>
</organism>
<feature type="transmembrane region" description="Helical" evidence="13">
    <location>
        <begin position="665"/>
        <end position="688"/>
    </location>
</feature>
<dbReference type="GO" id="GO:0140358">
    <property type="term" value="F:P-type transmembrane transporter activity"/>
    <property type="evidence" value="ECO:0007669"/>
    <property type="project" value="InterPro"/>
</dbReference>
<dbReference type="SUPFAM" id="SSF56784">
    <property type="entry name" value="HAD-like"/>
    <property type="match status" value="1"/>
</dbReference>
<keyword evidence="10 13" id="KW-1133">Transmembrane helix</keyword>
<keyword evidence="9" id="KW-1278">Translocase</keyword>
<evidence type="ECO:0000256" key="11">
    <source>
        <dbReference type="ARBA" id="ARBA00023136"/>
    </source>
</evidence>
<keyword evidence="3" id="KW-0597">Phosphoprotein</keyword>
<evidence type="ECO:0000256" key="10">
    <source>
        <dbReference type="ARBA" id="ARBA00022989"/>
    </source>
</evidence>
<keyword evidence="5" id="KW-0479">Metal-binding</keyword>
<evidence type="ECO:0000256" key="4">
    <source>
        <dbReference type="ARBA" id="ARBA00022692"/>
    </source>
</evidence>
<dbReference type="GO" id="GO:0046872">
    <property type="term" value="F:metal ion binding"/>
    <property type="evidence" value="ECO:0007669"/>
    <property type="project" value="UniProtKB-KW"/>
</dbReference>
<keyword evidence="17" id="KW-1185">Reference proteome</keyword>
<comment type="similarity">
    <text evidence="2">Belongs to the cation transport ATPase (P-type) (TC 3.A.3) family. Type V subfamily.</text>
</comment>
<dbReference type="PANTHER" id="PTHR45630">
    <property type="entry name" value="CATION-TRANSPORTING ATPASE-RELATED"/>
    <property type="match status" value="1"/>
</dbReference>
<dbReference type="SFLD" id="SFLDF00027">
    <property type="entry name" value="p-type_atpase"/>
    <property type="match status" value="1"/>
</dbReference>
<proteinExistence type="inferred from homology"/>
<feature type="transmembrane region" description="Helical" evidence="13">
    <location>
        <begin position="94"/>
        <end position="113"/>
    </location>
</feature>
<keyword evidence="8" id="KW-0460">Magnesium</keyword>
<dbReference type="Pfam" id="PF00122">
    <property type="entry name" value="E1-E2_ATPase"/>
    <property type="match status" value="1"/>
</dbReference>
<feature type="transmembrane region" description="Helical" evidence="13">
    <location>
        <begin position="771"/>
        <end position="794"/>
    </location>
</feature>
<evidence type="ECO:0000256" key="7">
    <source>
        <dbReference type="ARBA" id="ARBA00022840"/>
    </source>
</evidence>
<dbReference type="SFLD" id="SFLDG00002">
    <property type="entry name" value="C1.7:_P-type_atpase_like"/>
    <property type="match status" value="1"/>
</dbReference>
<evidence type="ECO:0000259" key="14">
    <source>
        <dbReference type="Pfam" id="PF00122"/>
    </source>
</evidence>
<feature type="transmembrane region" description="Helical" evidence="13">
    <location>
        <begin position="71"/>
        <end position="88"/>
    </location>
</feature>
<evidence type="ECO:0000256" key="13">
    <source>
        <dbReference type="SAM" id="Phobius"/>
    </source>
</evidence>
<dbReference type="SUPFAM" id="SSF81665">
    <property type="entry name" value="Calcium ATPase, transmembrane domain M"/>
    <property type="match status" value="1"/>
</dbReference>
<accession>E4XM39</accession>
<evidence type="ECO:0000256" key="12">
    <source>
        <dbReference type="ARBA" id="ARBA00049360"/>
    </source>
</evidence>
<keyword evidence="11 13" id="KW-0472">Membrane</keyword>
<feature type="transmembrane region" description="Helical" evidence="13">
    <location>
        <begin position="266"/>
        <end position="285"/>
    </location>
</feature>
<dbReference type="Gene3D" id="3.40.50.1000">
    <property type="entry name" value="HAD superfamily/HAD-like"/>
    <property type="match status" value="1"/>
</dbReference>
<dbReference type="InParanoid" id="E4XM39"/>
<evidence type="ECO:0000256" key="3">
    <source>
        <dbReference type="ARBA" id="ARBA00022553"/>
    </source>
</evidence>
<dbReference type="SUPFAM" id="SSF81653">
    <property type="entry name" value="Calcium ATPase, transduction domain A"/>
    <property type="match status" value="1"/>
</dbReference>
<protein>
    <submittedName>
        <fullName evidence="16">Uncharacterized protein</fullName>
    </submittedName>
</protein>
<evidence type="ECO:0000256" key="6">
    <source>
        <dbReference type="ARBA" id="ARBA00022741"/>
    </source>
</evidence>
<dbReference type="Proteomes" id="UP000001307">
    <property type="component" value="Unassembled WGS sequence"/>
</dbReference>
<evidence type="ECO:0000256" key="9">
    <source>
        <dbReference type="ARBA" id="ARBA00022967"/>
    </source>
</evidence>
<sequence>MQLKKRFQAHLILEIFSKHKKALQVSRTNNLTDEAERIRTTDDIAESREIFGRNEIIVKVPSIIEIFYKEVFNFFYVFQLFSVILWSIDEYVAYAMSILILTIISVVILIYNIEKNHLIPGEKISLKNGDVIPADLVLLRGEVVVDEAMLTGESVPVVKLPLPSTQTYFTPDSFKNSMISSGTTVLQTRGVPEAVVFRTGFSTTRGNLVRSILYPKPVKVKFESDAFWFVIGMFIVALFGFAYTVVTHYYGCIPGGEIVVKGLDLITISVPPALPLAMAIGSIHAQRRLTKSKIFTLAPNRINLGGGINICLFDKTGTLTQDGLSYAGVVPKASKNGEILTIYAVLKTLLGLCHTLTVIKDKLTGDPLEVALFEATGWTLPTDSSSQNLVVKDSKSGEEWIHIKTFPFTSETARQTVLAKNQRSLFATKQACLKISMKFLKTLTSQGLRIIAYAQKDGTEEDAEKNRFVVEDKIKFEGFAILRNDLKEETPGVLKNLQKAGIRTLMVTGDNLNTAVAVAKKCNLFESRLEVIKPSFDKSDFPHLVESIFSKTSIFARVSPNQKADIVARYEDMDQIASFCGDGANDVAALKRASVGISLSELEASVAAPFTSQVADIRCVEELIKEGRCSLVTTVGMFKWIALYSFIQMITILISYWNLSNLSDWSYLYIDLFMLEPLALTFGLTAAYHKISKRIPDSRLLTARTMTSTAMHILLVAIAQMVVYLFTVEQEWYCSISSDQPECFIRDNDAKLLKKLKDFSLLILRVLTLSWTYQMVFSALFYMTCFQYLFFIMIFSRGAPFRKPVFTNWILMLTSAGLLASTLCLLFIDSDGIYDTFKFDFTADDVDEGFLSENATGPVYYPPIPPAGDDNYGSFRGILVAIAAVQIVISLAFEELVISREWLWNFVKRCQRKRHKGKRFRQIDEDVNAATNWPYLKEKNESKI</sequence>
<feature type="transmembrane region" description="Helical" evidence="13">
    <location>
        <begin position="806"/>
        <end position="828"/>
    </location>
</feature>
<evidence type="ECO:0000256" key="1">
    <source>
        <dbReference type="ARBA" id="ARBA00004141"/>
    </source>
</evidence>
<evidence type="ECO:0000256" key="8">
    <source>
        <dbReference type="ARBA" id="ARBA00022842"/>
    </source>
</evidence>
<dbReference type="EMBL" id="FN653074">
    <property type="protein sequence ID" value="CBY11046.1"/>
    <property type="molecule type" value="Genomic_DNA"/>
</dbReference>
<evidence type="ECO:0000313" key="16">
    <source>
        <dbReference type="EMBL" id="CBY11046.1"/>
    </source>
</evidence>
<evidence type="ECO:0000313" key="17">
    <source>
        <dbReference type="Proteomes" id="UP000001307"/>
    </source>
</evidence>
<dbReference type="Pfam" id="PF00702">
    <property type="entry name" value="Hydrolase"/>
    <property type="match status" value="1"/>
</dbReference>
<feature type="transmembrane region" description="Helical" evidence="13">
    <location>
        <begin position="709"/>
        <end position="727"/>
    </location>
</feature>
<dbReference type="SFLD" id="SFLDS00003">
    <property type="entry name" value="Haloacid_Dehalogenase"/>
    <property type="match status" value="1"/>
</dbReference>
<dbReference type="InterPro" id="IPR023299">
    <property type="entry name" value="ATPase_P-typ_cyto_dom_N"/>
</dbReference>
<dbReference type="InterPro" id="IPR023298">
    <property type="entry name" value="ATPase_P-typ_TM_dom_sf"/>
</dbReference>
<gene>
    <name evidence="16" type="ORF">GSOID_T00014787001</name>
</gene>
<dbReference type="InterPro" id="IPR001757">
    <property type="entry name" value="P_typ_ATPase"/>
</dbReference>